<evidence type="ECO:0000256" key="1">
    <source>
        <dbReference type="ARBA" id="ARBA00000085"/>
    </source>
</evidence>
<dbReference type="PRINTS" id="PR00344">
    <property type="entry name" value="BCTRLSENSOR"/>
</dbReference>
<feature type="domain" description="Response regulatory" evidence="10">
    <location>
        <begin position="1226"/>
        <end position="1343"/>
    </location>
</feature>
<dbReference type="Pfam" id="PF00512">
    <property type="entry name" value="HisKA"/>
    <property type="match status" value="1"/>
</dbReference>
<dbReference type="SUPFAM" id="SSF55874">
    <property type="entry name" value="ATPase domain of HSP90 chaperone/DNA topoisomerase II/histidine kinase"/>
    <property type="match status" value="1"/>
</dbReference>
<dbReference type="SUPFAM" id="SSF55785">
    <property type="entry name" value="PYP-like sensor domain (PAS domain)"/>
    <property type="match status" value="3"/>
</dbReference>
<comment type="caution">
    <text evidence="13">The sequence shown here is derived from an EMBL/GenBank/DDBJ whole genome shotgun (WGS) entry which is preliminary data.</text>
</comment>
<dbReference type="InterPro" id="IPR035965">
    <property type="entry name" value="PAS-like_dom_sf"/>
</dbReference>
<feature type="region of interest" description="Disordered" evidence="8">
    <location>
        <begin position="295"/>
        <end position="332"/>
    </location>
</feature>
<evidence type="ECO:0000256" key="6">
    <source>
        <dbReference type="ARBA" id="ARBA00023012"/>
    </source>
</evidence>
<dbReference type="SUPFAM" id="SSF47384">
    <property type="entry name" value="Homodimeric domain of signal transducing histidine kinase"/>
    <property type="match status" value="1"/>
</dbReference>
<dbReference type="NCBIfam" id="TIGR00229">
    <property type="entry name" value="sensory_box"/>
    <property type="match status" value="3"/>
</dbReference>
<dbReference type="SMART" id="SM00387">
    <property type="entry name" value="HATPase_c"/>
    <property type="match status" value="1"/>
</dbReference>
<dbReference type="InterPro" id="IPR001789">
    <property type="entry name" value="Sig_transdc_resp-reg_receiver"/>
</dbReference>
<dbReference type="Gene3D" id="3.30.450.40">
    <property type="match status" value="1"/>
</dbReference>
<dbReference type="SMART" id="SM00065">
    <property type="entry name" value="GAF"/>
    <property type="match status" value="1"/>
</dbReference>
<dbReference type="InterPro" id="IPR036641">
    <property type="entry name" value="HPT_dom_sf"/>
</dbReference>
<evidence type="ECO:0000256" key="4">
    <source>
        <dbReference type="ARBA" id="ARBA00022679"/>
    </source>
</evidence>
<name>A0A2P7QK13_9SPHN</name>
<keyword evidence="14" id="KW-1185">Reference proteome</keyword>
<dbReference type="PROSITE" id="PS50112">
    <property type="entry name" value="PAS"/>
    <property type="match status" value="3"/>
</dbReference>
<evidence type="ECO:0000256" key="2">
    <source>
        <dbReference type="ARBA" id="ARBA00012438"/>
    </source>
</evidence>
<dbReference type="InterPro" id="IPR000014">
    <property type="entry name" value="PAS"/>
</dbReference>
<proteinExistence type="predicted"/>
<dbReference type="SMART" id="SM00086">
    <property type="entry name" value="PAC"/>
    <property type="match status" value="3"/>
</dbReference>
<dbReference type="InterPro" id="IPR036890">
    <property type="entry name" value="HATPase_C_sf"/>
</dbReference>
<dbReference type="SUPFAM" id="SSF55781">
    <property type="entry name" value="GAF domain-like"/>
    <property type="match status" value="1"/>
</dbReference>
<dbReference type="InterPro" id="IPR029016">
    <property type="entry name" value="GAF-like_dom_sf"/>
</dbReference>
<feature type="domain" description="Histidine kinase" evidence="9">
    <location>
        <begin position="981"/>
        <end position="1203"/>
    </location>
</feature>
<dbReference type="InterPro" id="IPR036097">
    <property type="entry name" value="HisK_dim/P_sf"/>
</dbReference>
<protein>
    <recommendedName>
        <fullName evidence="2">histidine kinase</fullName>
        <ecNumber evidence="2">2.7.13.3</ecNumber>
    </recommendedName>
</protein>
<feature type="modified residue" description="4-aspartylphosphate" evidence="7">
    <location>
        <position position="1275"/>
    </location>
</feature>
<dbReference type="GO" id="GO:0000155">
    <property type="term" value="F:phosphorelay sensor kinase activity"/>
    <property type="evidence" value="ECO:0007669"/>
    <property type="project" value="InterPro"/>
</dbReference>
<evidence type="ECO:0000256" key="7">
    <source>
        <dbReference type="PROSITE-ProRule" id="PRU00169"/>
    </source>
</evidence>
<evidence type="ECO:0000259" key="9">
    <source>
        <dbReference type="PROSITE" id="PS50109"/>
    </source>
</evidence>
<keyword evidence="3 7" id="KW-0597">Phosphoprotein</keyword>
<dbReference type="InterPro" id="IPR013767">
    <property type="entry name" value="PAS_fold"/>
</dbReference>
<feature type="domain" description="PAS" evidence="11">
    <location>
        <begin position="715"/>
        <end position="789"/>
    </location>
</feature>
<dbReference type="SUPFAM" id="SSF52172">
    <property type="entry name" value="CheY-like"/>
    <property type="match status" value="1"/>
</dbReference>
<dbReference type="InterPro" id="IPR011006">
    <property type="entry name" value="CheY-like_superfamily"/>
</dbReference>
<dbReference type="InterPro" id="IPR003661">
    <property type="entry name" value="HisK_dim/P_dom"/>
</dbReference>
<evidence type="ECO:0000259" key="12">
    <source>
        <dbReference type="PROSITE" id="PS50113"/>
    </source>
</evidence>
<evidence type="ECO:0000256" key="8">
    <source>
        <dbReference type="SAM" id="MobiDB-lite"/>
    </source>
</evidence>
<evidence type="ECO:0000313" key="14">
    <source>
        <dbReference type="Proteomes" id="UP000241167"/>
    </source>
</evidence>
<feature type="domain" description="PAS" evidence="11">
    <location>
        <begin position="597"/>
        <end position="668"/>
    </location>
</feature>
<dbReference type="Proteomes" id="UP000241167">
    <property type="component" value="Unassembled WGS sequence"/>
</dbReference>
<dbReference type="InterPro" id="IPR003018">
    <property type="entry name" value="GAF"/>
</dbReference>
<evidence type="ECO:0000259" key="11">
    <source>
        <dbReference type="PROSITE" id="PS50112"/>
    </source>
</evidence>
<dbReference type="Gene3D" id="3.40.50.2300">
    <property type="match status" value="1"/>
</dbReference>
<dbReference type="CDD" id="cd00082">
    <property type="entry name" value="HisKA"/>
    <property type="match status" value="1"/>
</dbReference>
<dbReference type="GO" id="GO:0006355">
    <property type="term" value="P:regulation of DNA-templated transcription"/>
    <property type="evidence" value="ECO:0007669"/>
    <property type="project" value="InterPro"/>
</dbReference>
<keyword evidence="4" id="KW-0808">Transferase</keyword>
<dbReference type="EMBL" id="PXYI01000006">
    <property type="protein sequence ID" value="PSJ38298.1"/>
    <property type="molecule type" value="Genomic_DNA"/>
</dbReference>
<dbReference type="PROSITE" id="PS50110">
    <property type="entry name" value="RESPONSE_REGULATORY"/>
    <property type="match status" value="1"/>
</dbReference>
<sequence length="1450" mass="158879">MDRADERPLAAADHCVTDGICSQHGSSSGLELAQVGGALRQRLERRLGERILLLDEIGVDRRRARRGEHALPVDAAFADNSAARIGGDLAGHALAGDDVLDVQQVRTRREATDRVGRVVTGCRRPAEIELQHQVRRIRQPQNFLHRQLAVVGQEFGGVIMVAEAQAERPRLLADAIHLLGIVAPVIERHRVGDTLVPALAVVDLLRGRRRRGDDIFDSDIACEGEPFIGVIDEIAHRMVRGDAFEPRRAHRIAKLLGRAIVPAGGFDSPVAEPVQLPERSGEILGEIVLHRPQLDAQRGHAAAAGRRGPRSPGEHRSRGQNSTLRNERTARDHGKSPLISFAFVSALRNWGKASPHATAAPGNAICPPHLRRAYNEGSRGITPPNSPVRLMPLDHPQSCSSGWTVQRLEALAHVHTKLAEAELDLEGFMQAVVDELEQLVGADGVVLELAEGREMVYRATNPALSQFLGLRINRTGSLSGLCVDKGEILLCRDTFEDPRVDRAACERTGIRSMICAPLLQQGEAIGAIKISSGRVDAFSASDIHALRLLTAILAAEMGKQLRFERTERMLEEWTERSLELAKEVGERLRLENSLRANEQRLANIIANAHQAIITTDEVGTITCWNRQAALTFGWSESEAIGQNIAHLIIPPELHASHEQGMKRFLQTEEGSLIGKRVEVEALQRSGARIPIEIAINATRMNDGWEFTALLHDISERRDRTEMFENGFFHAPIGMALVGLDGGFLKVNDSFCDIVGYSPDELRALDFKAITHADDVGRDTSFLEQMLIGEISNYKIGKRYIRKSGETVWVRLSVSLVEAADGSPRHFIAQVEDLTSERAAENRYRLMAENSTDIIVTGDHDGRMTFISPSCETILGLSESDVLGRPFIDFVHPDDLRGVRRHFARLNKTGSCERFRWRARHRPSIWLESSPALLRESGGDHVIGYIDVVRDVTAQKAQEDALAVARLKAEEAVRSKSDFVANMSHELRTPLNSIIGFSHLLVEVPNLDRETQRRVRLIHNAGQALQGVIDNVLDFSKIEAAALELNVAPFDLPTFLRETVALMEPQAAARDLALRLLISPDVPASAAADEGRLRQVLLNLLSNAVKFTREGAVTLSVWPVSLTEQIIRLRVEVRDTGAGISPERIETLFGRFVQAGPTVSSHYGGTGLGLAISRQLIELMGGQMGVTSTLGEGSTFWFEVPLPRAATAAVHGDELRALAQDALAGKRVLVVDDVDLNRDLMLAMLSRYGCEIEIAEHGAAAVAAVFARPFDLVLMDCQMPVMDGFAATRAIRSAGPPHAQLPIVALTASAQQSHLDRCRAAGMNDHLTKPLHHGALERMLVRFLTGPNARTKAAAPQDAAPVKPSLAERYGQRKSNALETIGRMLREDCLSDGELREIATIAHQIAGTAGMFGDAAFGDAARDLETVTERATADERMAALRRAFDQMQRAA</sequence>
<reference evidence="13 14" key="1">
    <citation type="submission" date="2018-03" db="EMBL/GenBank/DDBJ databases">
        <title>The draft genome of Sphingosinicella sp. GL-C-18.</title>
        <authorList>
            <person name="Liu L."/>
            <person name="Li L."/>
            <person name="Liang L."/>
            <person name="Zhang X."/>
            <person name="Wang T."/>
        </authorList>
    </citation>
    <scope>NUCLEOTIDE SEQUENCE [LARGE SCALE GENOMIC DNA]</scope>
    <source>
        <strain evidence="13 14">GL-C-18</strain>
    </source>
</reference>
<dbReference type="FunFam" id="3.30.565.10:FF:000010">
    <property type="entry name" value="Sensor histidine kinase RcsC"/>
    <property type="match status" value="1"/>
</dbReference>
<dbReference type="InterPro" id="IPR001610">
    <property type="entry name" value="PAC"/>
</dbReference>
<dbReference type="EC" id="2.7.13.3" evidence="2"/>
<dbReference type="Gene3D" id="1.10.287.130">
    <property type="match status" value="1"/>
</dbReference>
<gene>
    <name evidence="13" type="ORF">C7I55_17735</name>
</gene>
<dbReference type="Gene3D" id="3.30.565.10">
    <property type="entry name" value="Histidine kinase-like ATPase, C-terminal domain"/>
    <property type="match status" value="1"/>
</dbReference>
<accession>A0A2P7QK13</accession>
<evidence type="ECO:0000259" key="10">
    <source>
        <dbReference type="PROSITE" id="PS50110"/>
    </source>
</evidence>
<evidence type="ECO:0000313" key="13">
    <source>
        <dbReference type="EMBL" id="PSJ38298.1"/>
    </source>
</evidence>
<dbReference type="CDD" id="cd00130">
    <property type="entry name" value="PAS"/>
    <property type="match status" value="3"/>
</dbReference>
<dbReference type="PANTHER" id="PTHR43047:SF64">
    <property type="entry name" value="HISTIDINE KINASE CONTAINING CHEY-HOMOLOGOUS RECEIVER DOMAIN AND PAS DOMAIN-RELATED"/>
    <property type="match status" value="1"/>
</dbReference>
<keyword evidence="5" id="KW-0418">Kinase</keyword>
<comment type="catalytic activity">
    <reaction evidence="1">
        <text>ATP + protein L-histidine = ADP + protein N-phospho-L-histidine.</text>
        <dbReference type="EC" id="2.7.13.3"/>
    </reaction>
</comment>
<dbReference type="SMART" id="SM00448">
    <property type="entry name" value="REC"/>
    <property type="match status" value="1"/>
</dbReference>
<dbReference type="Pfam" id="PF00072">
    <property type="entry name" value="Response_reg"/>
    <property type="match status" value="1"/>
</dbReference>
<evidence type="ECO:0000256" key="5">
    <source>
        <dbReference type="ARBA" id="ARBA00022777"/>
    </source>
</evidence>
<dbReference type="PANTHER" id="PTHR43047">
    <property type="entry name" value="TWO-COMPONENT HISTIDINE PROTEIN KINASE"/>
    <property type="match status" value="1"/>
</dbReference>
<dbReference type="Gene3D" id="3.30.450.20">
    <property type="entry name" value="PAS domain"/>
    <property type="match status" value="3"/>
</dbReference>
<dbReference type="SMART" id="SM00388">
    <property type="entry name" value="HisKA"/>
    <property type="match status" value="1"/>
</dbReference>
<dbReference type="SMART" id="SM00091">
    <property type="entry name" value="PAS"/>
    <property type="match status" value="3"/>
</dbReference>
<dbReference type="CDD" id="cd16922">
    <property type="entry name" value="HATPase_EvgS-ArcB-TorS-like"/>
    <property type="match status" value="1"/>
</dbReference>
<dbReference type="InterPro" id="IPR003594">
    <property type="entry name" value="HATPase_dom"/>
</dbReference>
<dbReference type="InterPro" id="IPR005467">
    <property type="entry name" value="His_kinase_dom"/>
</dbReference>
<dbReference type="Pfam" id="PF00989">
    <property type="entry name" value="PAS"/>
    <property type="match status" value="2"/>
</dbReference>
<feature type="domain" description="PAS" evidence="11">
    <location>
        <begin position="839"/>
        <end position="909"/>
    </location>
</feature>
<dbReference type="InterPro" id="IPR013655">
    <property type="entry name" value="PAS_fold_3"/>
</dbReference>
<keyword evidence="6" id="KW-0902">Two-component regulatory system</keyword>
<dbReference type="PROSITE" id="PS50113">
    <property type="entry name" value="PAC"/>
    <property type="match status" value="1"/>
</dbReference>
<dbReference type="CDD" id="cd17546">
    <property type="entry name" value="REC_hyHK_CKI1_RcsC-like"/>
    <property type="match status" value="1"/>
</dbReference>
<dbReference type="SUPFAM" id="SSF47226">
    <property type="entry name" value="Histidine-containing phosphotransfer domain, HPT domain"/>
    <property type="match status" value="1"/>
</dbReference>
<dbReference type="Pfam" id="PF02518">
    <property type="entry name" value="HATPase_c"/>
    <property type="match status" value="1"/>
</dbReference>
<dbReference type="Pfam" id="PF08447">
    <property type="entry name" value="PAS_3"/>
    <property type="match status" value="1"/>
</dbReference>
<dbReference type="InterPro" id="IPR004358">
    <property type="entry name" value="Sig_transdc_His_kin-like_C"/>
</dbReference>
<organism evidence="13 14">
    <name type="scientific">Allosphingosinicella deserti</name>
    <dbReference type="NCBI Taxonomy" id="2116704"/>
    <lineage>
        <taxon>Bacteria</taxon>
        <taxon>Pseudomonadati</taxon>
        <taxon>Pseudomonadota</taxon>
        <taxon>Alphaproteobacteria</taxon>
        <taxon>Sphingomonadales</taxon>
        <taxon>Sphingomonadaceae</taxon>
        <taxon>Allosphingosinicella</taxon>
    </lineage>
</organism>
<dbReference type="InterPro" id="IPR000700">
    <property type="entry name" value="PAS-assoc_C"/>
</dbReference>
<dbReference type="Pfam" id="PF13185">
    <property type="entry name" value="GAF_2"/>
    <property type="match status" value="1"/>
</dbReference>
<dbReference type="PROSITE" id="PS50109">
    <property type="entry name" value="HIS_KIN"/>
    <property type="match status" value="1"/>
</dbReference>
<feature type="domain" description="PAC" evidence="12">
    <location>
        <begin position="793"/>
        <end position="845"/>
    </location>
</feature>
<evidence type="ECO:0000256" key="3">
    <source>
        <dbReference type="ARBA" id="ARBA00022553"/>
    </source>
</evidence>